<gene>
    <name evidence="2" type="ORF">PHPALM_12035</name>
</gene>
<evidence type="ECO:0000313" key="3">
    <source>
        <dbReference type="Proteomes" id="UP000237271"/>
    </source>
</evidence>
<sequence length="179" mass="19848">MTKCLGNDNNVKEKRKTRPTSIPRGTPMPVYCLGKSAVISESSIGLNIKQVDSITVSWPKPVTDYEAWTGEVDAHNQLRLQGCSLQTSTKFTKYHKSLLLDFIDLAQVNASISHKKVEVMAGKNVENHGEWYAILQNQLLQLTATAPVVQACIGPDYPPARAERGLVDGLCVQKRRQRS</sequence>
<dbReference type="EMBL" id="NCKW01006505">
    <property type="protein sequence ID" value="POM71409.1"/>
    <property type="molecule type" value="Genomic_DNA"/>
</dbReference>
<accession>A0A2P4Y100</accession>
<dbReference type="PANTHER" id="PTHR46599">
    <property type="entry name" value="PIGGYBAC TRANSPOSABLE ELEMENT-DERIVED PROTEIN 4"/>
    <property type="match status" value="1"/>
</dbReference>
<dbReference type="Proteomes" id="UP000237271">
    <property type="component" value="Unassembled WGS sequence"/>
</dbReference>
<organism evidence="2 3">
    <name type="scientific">Phytophthora palmivora</name>
    <dbReference type="NCBI Taxonomy" id="4796"/>
    <lineage>
        <taxon>Eukaryota</taxon>
        <taxon>Sar</taxon>
        <taxon>Stramenopiles</taxon>
        <taxon>Oomycota</taxon>
        <taxon>Peronosporomycetes</taxon>
        <taxon>Peronosporales</taxon>
        <taxon>Peronosporaceae</taxon>
        <taxon>Phytophthora</taxon>
    </lineage>
</organism>
<proteinExistence type="predicted"/>
<evidence type="ECO:0000313" key="2">
    <source>
        <dbReference type="EMBL" id="POM71409.1"/>
    </source>
</evidence>
<name>A0A2P4Y100_9STRA</name>
<comment type="caution">
    <text evidence="2">The sequence shown here is derived from an EMBL/GenBank/DDBJ whole genome shotgun (WGS) entry which is preliminary data.</text>
</comment>
<keyword evidence="3" id="KW-1185">Reference proteome</keyword>
<protein>
    <submittedName>
        <fullName evidence="2">Uncharacterized protein</fullName>
    </submittedName>
</protein>
<feature type="region of interest" description="Disordered" evidence="1">
    <location>
        <begin position="1"/>
        <end position="25"/>
    </location>
</feature>
<evidence type="ECO:0000256" key="1">
    <source>
        <dbReference type="SAM" id="MobiDB-lite"/>
    </source>
</evidence>
<dbReference type="AlphaFoldDB" id="A0A2P4Y100"/>
<dbReference type="PANTHER" id="PTHR46599:SF3">
    <property type="entry name" value="PIGGYBAC TRANSPOSABLE ELEMENT-DERIVED PROTEIN 4"/>
    <property type="match status" value="1"/>
</dbReference>
<reference evidence="2 3" key="1">
    <citation type="journal article" date="2017" name="Genome Biol. Evol.">
        <title>Phytophthora megakarya and P. palmivora, closely related causal agents of cacao black pod rot, underwent increases in genome sizes and gene numbers by different mechanisms.</title>
        <authorList>
            <person name="Ali S.S."/>
            <person name="Shao J."/>
            <person name="Lary D.J."/>
            <person name="Kronmiller B."/>
            <person name="Shen D."/>
            <person name="Strem M.D."/>
            <person name="Amoako-Attah I."/>
            <person name="Akrofi A.Y."/>
            <person name="Begoude B.A."/>
            <person name="Ten Hoopen G.M."/>
            <person name="Coulibaly K."/>
            <person name="Kebe B.I."/>
            <person name="Melnick R.L."/>
            <person name="Guiltinan M.J."/>
            <person name="Tyler B.M."/>
            <person name="Meinhardt L.W."/>
            <person name="Bailey B.A."/>
        </authorList>
    </citation>
    <scope>NUCLEOTIDE SEQUENCE [LARGE SCALE GENOMIC DNA]</scope>
    <source>
        <strain evidence="3">sbr112.9</strain>
    </source>
</reference>